<dbReference type="PANTHER" id="PTHR42763:SF1">
    <property type="entry name" value="UDP-GLUCOSE--HEXOSE-1-PHOSPHATE URIDYLYLTRANSFERASE"/>
    <property type="match status" value="1"/>
</dbReference>
<feature type="binding site" evidence="9">
    <location>
        <position position="43"/>
    </location>
    <ligand>
        <name>Zn(2+)</name>
        <dbReference type="ChEBI" id="CHEBI:29105"/>
    </ligand>
</feature>
<dbReference type="Proteomes" id="UP000178187">
    <property type="component" value="Unassembled WGS sequence"/>
</dbReference>
<dbReference type="EMBL" id="MHFR01000037">
    <property type="protein sequence ID" value="OGW97968.1"/>
    <property type="molecule type" value="Genomic_DNA"/>
</dbReference>
<feature type="active site" description="Tele-UMP-histidine intermediate" evidence="8">
    <location>
        <position position="166"/>
    </location>
</feature>
<dbReference type="UniPathway" id="UPA00214"/>
<dbReference type="PIRSF" id="PIRSF000808">
    <property type="entry name" value="GalT"/>
    <property type="match status" value="1"/>
</dbReference>
<feature type="domain" description="Galactose-1-phosphate uridyl transferase N-terminal" evidence="11">
    <location>
        <begin position="3"/>
        <end position="176"/>
    </location>
</feature>
<feature type="binding site" evidence="9">
    <location>
        <position position="40"/>
    </location>
    <ligand>
        <name>Zn(2+)</name>
        <dbReference type="ChEBI" id="CHEBI:29105"/>
    </ligand>
</feature>
<protein>
    <recommendedName>
        <fullName evidence="7">Galactose-1-phosphate uridylyltransferase</fullName>
        <ecNumber evidence="7">2.7.7.12</ecNumber>
    </recommendedName>
</protein>
<feature type="binding site" evidence="9">
    <location>
        <position position="113"/>
    </location>
    <ligand>
        <name>Zn(2+)</name>
        <dbReference type="ChEBI" id="CHEBI:29105"/>
    </ligand>
</feature>
<dbReference type="Pfam" id="PF01087">
    <property type="entry name" value="GalP_UDP_transf"/>
    <property type="match status" value="1"/>
</dbReference>
<dbReference type="InterPro" id="IPR036265">
    <property type="entry name" value="HIT-like_sf"/>
</dbReference>
<evidence type="ECO:0000313" key="14">
    <source>
        <dbReference type="Proteomes" id="UP000178187"/>
    </source>
</evidence>
<feature type="domain" description="Galactose-1-phosphate uridyl transferase C-terminal" evidence="12">
    <location>
        <begin position="186"/>
        <end position="282"/>
    </location>
</feature>
<feature type="binding site" evidence="10">
    <location>
        <position position="299"/>
    </location>
    <ligand>
        <name>Fe cation</name>
        <dbReference type="ChEBI" id="CHEBI:24875"/>
    </ligand>
</feature>
<dbReference type="InterPro" id="IPR005849">
    <property type="entry name" value="GalP_Utransf_N"/>
</dbReference>
<dbReference type="GO" id="GO:0008270">
    <property type="term" value="F:zinc ion binding"/>
    <property type="evidence" value="ECO:0007669"/>
    <property type="project" value="InterPro"/>
</dbReference>
<comment type="caution">
    <text evidence="13">The sequence shown here is derived from an EMBL/GenBank/DDBJ whole genome shotgun (WGS) entry which is preliminary data.</text>
</comment>
<comment type="cofactor">
    <cofactor evidence="10">
        <name>Fe cation</name>
        <dbReference type="ChEBI" id="CHEBI:24875"/>
    </cofactor>
    <text evidence="10">Binds 1 Fe cation per subunit.</text>
</comment>
<keyword evidence="10" id="KW-0408">Iron</keyword>
<evidence type="ECO:0000256" key="10">
    <source>
        <dbReference type="PIRSR" id="PIRSR000808-4"/>
    </source>
</evidence>
<feature type="binding site" evidence="9">
    <location>
        <position position="164"/>
    </location>
    <ligand>
        <name>Zn(2+)</name>
        <dbReference type="ChEBI" id="CHEBI:29105"/>
    </ligand>
</feature>
<dbReference type="InterPro" id="IPR005850">
    <property type="entry name" value="GalP_Utransf_C"/>
</dbReference>
<keyword evidence="5 9" id="KW-0862">Zinc</keyword>
<dbReference type="Gene3D" id="3.30.428.10">
    <property type="entry name" value="HIT-like"/>
    <property type="match status" value="2"/>
</dbReference>
<sequence>MPELRKDPVTERWVIIATERGKRPYDASEIAHSWAENDHCPFCAGHEHLTPSEIAAIRDPSSKPNGPGWQVRVVPNKFPALGIDTPLAKQGTGMYDRMTGFGAHEVIIECPDHTQTLHKLPIENIKNVLAVSQNRIEDLQKDTRFRYVLLFRNDGPQAGATIAHPHSQIIATPITPKRVKEELRGAETYFKLKERCVFCDIIDEEKRIGERIVYENEHFVSFCPYWSRFPFEIWLLPKKHELNFYSSRAHLFEMALALKTTMEKLSQVLNNPQYNYIVHSGPNMFARRGYWQTIQDDYHWHFEIIPRLTKVAGFEWGTGFYINPTPPEDAAKYLREANVFV</sequence>
<name>A0A1G1KYI3_9BACT</name>
<evidence type="ECO:0000256" key="4">
    <source>
        <dbReference type="ARBA" id="ARBA00022723"/>
    </source>
</evidence>
<dbReference type="NCBIfam" id="TIGR00209">
    <property type="entry name" value="galT_1"/>
    <property type="match status" value="1"/>
</dbReference>
<organism evidence="13 14">
    <name type="scientific">Candidatus Danuiimicrobium aquiferis</name>
    <dbReference type="NCBI Taxonomy" id="1801832"/>
    <lineage>
        <taxon>Bacteria</taxon>
        <taxon>Pseudomonadati</taxon>
        <taxon>Candidatus Omnitrophota</taxon>
        <taxon>Candidatus Danuiimicrobium</taxon>
    </lineage>
</organism>
<reference evidence="13 14" key="1">
    <citation type="journal article" date="2016" name="Nat. Commun.">
        <title>Thousands of microbial genomes shed light on interconnected biogeochemical processes in an aquifer system.</title>
        <authorList>
            <person name="Anantharaman K."/>
            <person name="Brown C.T."/>
            <person name="Hug L.A."/>
            <person name="Sharon I."/>
            <person name="Castelle C.J."/>
            <person name="Probst A.J."/>
            <person name="Thomas B.C."/>
            <person name="Singh A."/>
            <person name="Wilkins M.J."/>
            <person name="Karaoz U."/>
            <person name="Brodie E.L."/>
            <person name="Williams K.H."/>
            <person name="Hubbard S.S."/>
            <person name="Banfield J.F."/>
        </authorList>
    </citation>
    <scope>NUCLEOTIDE SEQUENCE [LARGE SCALE GENOMIC DNA]</scope>
</reference>
<evidence type="ECO:0000256" key="6">
    <source>
        <dbReference type="ARBA" id="ARBA00023277"/>
    </source>
</evidence>
<dbReference type="AlphaFoldDB" id="A0A1G1KYI3"/>
<evidence type="ECO:0000256" key="7">
    <source>
        <dbReference type="NCBIfam" id="TIGR00209"/>
    </source>
</evidence>
<evidence type="ECO:0000256" key="1">
    <source>
        <dbReference type="ARBA" id="ARBA00010951"/>
    </source>
</evidence>
<dbReference type="GO" id="GO:0008108">
    <property type="term" value="F:UDP-glucose:hexose-1-phosphate uridylyltransferase activity"/>
    <property type="evidence" value="ECO:0007669"/>
    <property type="project" value="UniProtKB-UniRule"/>
</dbReference>
<evidence type="ECO:0000256" key="8">
    <source>
        <dbReference type="PIRSR" id="PIRSR000808-1"/>
    </source>
</evidence>
<evidence type="ECO:0000259" key="11">
    <source>
        <dbReference type="Pfam" id="PF01087"/>
    </source>
</evidence>
<dbReference type="InterPro" id="IPR001937">
    <property type="entry name" value="GalP_UDPtransf1"/>
</dbReference>
<keyword evidence="2 13" id="KW-0808">Transferase</keyword>
<evidence type="ECO:0000259" key="12">
    <source>
        <dbReference type="Pfam" id="PF02744"/>
    </source>
</evidence>
<evidence type="ECO:0000256" key="2">
    <source>
        <dbReference type="ARBA" id="ARBA00022679"/>
    </source>
</evidence>
<feature type="binding site" evidence="10">
    <location>
        <position position="301"/>
    </location>
    <ligand>
        <name>Fe cation</name>
        <dbReference type="ChEBI" id="CHEBI:24875"/>
    </ligand>
</feature>
<dbReference type="InterPro" id="IPR053177">
    <property type="entry name" value="ADP-glucose_phosphorylase"/>
</dbReference>
<gene>
    <name evidence="13" type="ORF">A3G33_06950</name>
</gene>
<evidence type="ECO:0000256" key="9">
    <source>
        <dbReference type="PIRSR" id="PIRSR000808-3"/>
    </source>
</evidence>
<dbReference type="SUPFAM" id="SSF54197">
    <property type="entry name" value="HIT-like"/>
    <property type="match status" value="2"/>
</dbReference>
<dbReference type="EC" id="2.7.7.12" evidence="7"/>
<comment type="cofactor">
    <cofactor evidence="9">
        <name>Zn(2+)</name>
        <dbReference type="ChEBI" id="CHEBI:29105"/>
    </cofactor>
    <text evidence="9">Binds 1 zinc ion per subunit.</text>
</comment>
<dbReference type="Pfam" id="PF02744">
    <property type="entry name" value="GalP_UDP_tr_C"/>
    <property type="match status" value="1"/>
</dbReference>
<proteinExistence type="inferred from homology"/>
<evidence type="ECO:0000313" key="13">
    <source>
        <dbReference type="EMBL" id="OGW97968.1"/>
    </source>
</evidence>
<dbReference type="PANTHER" id="PTHR42763">
    <property type="entry name" value="ADP-GLUCOSE PHOSPHORYLASE"/>
    <property type="match status" value="1"/>
</dbReference>
<keyword evidence="3 13" id="KW-0548">Nucleotidyltransferase</keyword>
<keyword evidence="4 9" id="KW-0479">Metal-binding</keyword>
<feature type="binding site" evidence="10">
    <location>
        <position position="182"/>
    </location>
    <ligand>
        <name>Fe cation</name>
        <dbReference type="ChEBI" id="CHEBI:24875"/>
    </ligand>
</feature>
<accession>A0A1G1KYI3</accession>
<evidence type="ECO:0000256" key="5">
    <source>
        <dbReference type="ARBA" id="ARBA00022833"/>
    </source>
</evidence>
<keyword evidence="6" id="KW-0119">Carbohydrate metabolism</keyword>
<dbReference type="GO" id="GO:0006012">
    <property type="term" value="P:galactose metabolic process"/>
    <property type="evidence" value="ECO:0007669"/>
    <property type="project" value="UniProtKB-UniRule"/>
</dbReference>
<evidence type="ECO:0000256" key="3">
    <source>
        <dbReference type="ARBA" id="ARBA00022695"/>
    </source>
</evidence>
<comment type="similarity">
    <text evidence="1">Belongs to the galactose-1-phosphate uridylyltransferase type 1 family.</text>
</comment>
<feature type="binding site" evidence="10">
    <location>
        <position position="279"/>
    </location>
    <ligand>
        <name>Fe cation</name>
        <dbReference type="ChEBI" id="CHEBI:24875"/>
    </ligand>
</feature>